<evidence type="ECO:0000256" key="2">
    <source>
        <dbReference type="ARBA" id="ARBA00006175"/>
    </source>
</evidence>
<feature type="transmembrane region" description="Helical" evidence="11">
    <location>
        <begin position="217"/>
        <end position="238"/>
    </location>
</feature>
<evidence type="ECO:0000256" key="11">
    <source>
        <dbReference type="SAM" id="Phobius"/>
    </source>
</evidence>
<feature type="transmembrane region" description="Helical" evidence="11">
    <location>
        <begin position="93"/>
        <end position="115"/>
    </location>
</feature>
<name>A0A9Q9IG24_9ACTN</name>
<keyword evidence="13" id="KW-1185">Reference proteome</keyword>
<evidence type="ECO:0000256" key="7">
    <source>
        <dbReference type="ARBA" id="ARBA00022737"/>
    </source>
</evidence>
<evidence type="ECO:0000256" key="3">
    <source>
        <dbReference type="ARBA" id="ARBA00022448"/>
    </source>
</evidence>
<evidence type="ECO:0000256" key="9">
    <source>
        <dbReference type="ARBA" id="ARBA00023136"/>
    </source>
</evidence>
<dbReference type="InterPro" id="IPR000425">
    <property type="entry name" value="MIP"/>
</dbReference>
<dbReference type="Proteomes" id="UP001058003">
    <property type="component" value="Chromosome"/>
</dbReference>
<dbReference type="InterPro" id="IPR034294">
    <property type="entry name" value="Aquaporin_transptr"/>
</dbReference>
<sequence>MGAPSRAPSPAGLGRRLAVELIGTFWLVFAGCGTAVLSARFDDIGAGLLGVALAFGLALLTAAYAFGHISGGHFNPAVTVALWLGRRTRAADVVPYVLVQVVAALAAAAVLLAVAEGRAGFSLDREGLATNGYGTDSPGGYNLGAALLVESVLTAVFALVVLGATDLRAPRGTGPLAIGLTLTVIHLVSIPVTNTSVNPARSTGPALVAGGAALSQLWLFWVAPMIGAVAAGIGYRYVTGGTGTVEAAAEAQDVDDRPG</sequence>
<evidence type="ECO:0000313" key="13">
    <source>
        <dbReference type="Proteomes" id="UP001058003"/>
    </source>
</evidence>
<keyword evidence="4" id="KW-1003">Cell membrane</keyword>
<feature type="transmembrane region" description="Helical" evidence="11">
    <location>
        <begin position="47"/>
        <end position="66"/>
    </location>
</feature>
<evidence type="ECO:0000256" key="5">
    <source>
        <dbReference type="ARBA" id="ARBA00022519"/>
    </source>
</evidence>
<dbReference type="NCBIfam" id="TIGR00861">
    <property type="entry name" value="MIP"/>
    <property type="match status" value="1"/>
</dbReference>
<proteinExistence type="inferred from homology"/>
<dbReference type="InterPro" id="IPR023271">
    <property type="entry name" value="Aquaporin-like"/>
</dbReference>
<keyword evidence="5" id="KW-0997">Cell inner membrane</keyword>
<comment type="similarity">
    <text evidence="2 10">Belongs to the MIP/aquaporin (TC 1.A.8) family.</text>
</comment>
<keyword evidence="6 10" id="KW-0812">Transmembrane</keyword>
<dbReference type="AlphaFoldDB" id="A0A9Q9IG24"/>
<dbReference type="RefSeq" id="WP_052386528.1">
    <property type="nucleotide sequence ID" value="NZ_CP073767.1"/>
</dbReference>
<keyword evidence="3 10" id="KW-0813">Transport</keyword>
<dbReference type="Gene3D" id="1.20.1080.10">
    <property type="entry name" value="Glycerol uptake facilitator protein"/>
    <property type="match status" value="1"/>
</dbReference>
<dbReference type="PRINTS" id="PR00783">
    <property type="entry name" value="MINTRINSICP"/>
</dbReference>
<dbReference type="GO" id="GO:0005886">
    <property type="term" value="C:plasma membrane"/>
    <property type="evidence" value="ECO:0007669"/>
    <property type="project" value="UniProtKB-SubCell"/>
</dbReference>
<dbReference type="NCBIfam" id="NF003838">
    <property type="entry name" value="PRK05420.1"/>
    <property type="match status" value="1"/>
</dbReference>
<feature type="transmembrane region" description="Helical" evidence="11">
    <location>
        <begin position="176"/>
        <end position="197"/>
    </location>
</feature>
<dbReference type="SUPFAM" id="SSF81338">
    <property type="entry name" value="Aquaporin-like"/>
    <property type="match status" value="1"/>
</dbReference>
<dbReference type="EMBL" id="CP073767">
    <property type="protein sequence ID" value="UWZ51915.1"/>
    <property type="molecule type" value="Genomic_DNA"/>
</dbReference>
<organism evidence="12 13">
    <name type="scientific">Dactylosporangium aurantiacum</name>
    <dbReference type="NCBI Taxonomy" id="35754"/>
    <lineage>
        <taxon>Bacteria</taxon>
        <taxon>Bacillati</taxon>
        <taxon>Actinomycetota</taxon>
        <taxon>Actinomycetes</taxon>
        <taxon>Micromonosporales</taxon>
        <taxon>Micromonosporaceae</taxon>
        <taxon>Dactylosporangium</taxon>
    </lineage>
</organism>
<keyword evidence="9 11" id="KW-0472">Membrane</keyword>
<evidence type="ECO:0000256" key="1">
    <source>
        <dbReference type="ARBA" id="ARBA00004651"/>
    </source>
</evidence>
<protein>
    <submittedName>
        <fullName evidence="12">Aquaporin Z</fullName>
    </submittedName>
</protein>
<feature type="transmembrane region" description="Helical" evidence="11">
    <location>
        <begin position="21"/>
        <end position="41"/>
    </location>
</feature>
<dbReference type="GO" id="GO:0015250">
    <property type="term" value="F:water channel activity"/>
    <property type="evidence" value="ECO:0007669"/>
    <property type="project" value="TreeGrafter"/>
</dbReference>
<dbReference type="PROSITE" id="PS51257">
    <property type="entry name" value="PROKAR_LIPOPROTEIN"/>
    <property type="match status" value="1"/>
</dbReference>
<keyword evidence="7" id="KW-0677">Repeat</keyword>
<accession>A0A9Q9IG24</accession>
<dbReference type="PANTHER" id="PTHR19139">
    <property type="entry name" value="AQUAPORIN TRANSPORTER"/>
    <property type="match status" value="1"/>
</dbReference>
<feature type="transmembrane region" description="Helical" evidence="11">
    <location>
        <begin position="143"/>
        <end position="164"/>
    </location>
</feature>
<dbReference type="FunFam" id="1.20.1080.10:FF:000007">
    <property type="entry name" value="Aquaporin Z"/>
    <property type="match status" value="1"/>
</dbReference>
<dbReference type="OrthoDB" id="9807293at2"/>
<evidence type="ECO:0000256" key="4">
    <source>
        <dbReference type="ARBA" id="ARBA00022475"/>
    </source>
</evidence>
<dbReference type="PANTHER" id="PTHR19139:SF199">
    <property type="entry name" value="MIP17260P"/>
    <property type="match status" value="1"/>
</dbReference>
<dbReference type="Pfam" id="PF00230">
    <property type="entry name" value="MIP"/>
    <property type="match status" value="1"/>
</dbReference>
<reference evidence="12" key="1">
    <citation type="submission" date="2021-04" db="EMBL/GenBank/DDBJ databases">
        <title>Dactylosporangium aurantiacum NRRL B-8018 full assembly.</title>
        <authorList>
            <person name="Hartkoorn R.C."/>
            <person name="Beaudoing E."/>
            <person name="Hot D."/>
        </authorList>
    </citation>
    <scope>NUCLEOTIDE SEQUENCE</scope>
    <source>
        <strain evidence="12">NRRL B-8018</strain>
    </source>
</reference>
<dbReference type="PROSITE" id="PS00221">
    <property type="entry name" value="MIP"/>
    <property type="match status" value="1"/>
</dbReference>
<dbReference type="InterPro" id="IPR022357">
    <property type="entry name" value="MIP_CS"/>
</dbReference>
<evidence type="ECO:0000313" key="12">
    <source>
        <dbReference type="EMBL" id="UWZ51915.1"/>
    </source>
</evidence>
<dbReference type="KEGG" id="daur:Daura_35135"/>
<evidence type="ECO:0000256" key="8">
    <source>
        <dbReference type="ARBA" id="ARBA00022989"/>
    </source>
</evidence>
<comment type="subcellular location">
    <subcellularLocation>
        <location evidence="1">Cell membrane</location>
        <topology evidence="1">Multi-pass membrane protein</topology>
    </subcellularLocation>
</comment>
<gene>
    <name evidence="12" type="primary">aqpZ</name>
    <name evidence="12" type="ORF">Daura_35135</name>
</gene>
<evidence type="ECO:0000256" key="10">
    <source>
        <dbReference type="RuleBase" id="RU000477"/>
    </source>
</evidence>
<keyword evidence="8 11" id="KW-1133">Transmembrane helix</keyword>
<evidence type="ECO:0000256" key="6">
    <source>
        <dbReference type="ARBA" id="ARBA00022692"/>
    </source>
</evidence>